<dbReference type="InterPro" id="IPR011008">
    <property type="entry name" value="Dimeric_a/b-barrel"/>
</dbReference>
<proteinExistence type="predicted"/>
<gene>
    <name evidence="5" type="ORF">WPS_25310</name>
</gene>
<dbReference type="KEGG" id="vab:WPS_25310"/>
<dbReference type="PRINTS" id="PR00033">
    <property type="entry name" value="HTHASNC"/>
</dbReference>
<dbReference type="GO" id="GO:0005829">
    <property type="term" value="C:cytosol"/>
    <property type="evidence" value="ECO:0007669"/>
    <property type="project" value="TreeGrafter"/>
</dbReference>
<dbReference type="SUPFAM" id="SSF54909">
    <property type="entry name" value="Dimeric alpha+beta barrel"/>
    <property type="match status" value="1"/>
</dbReference>
<dbReference type="PANTHER" id="PTHR30154:SF34">
    <property type="entry name" value="TRANSCRIPTIONAL REGULATOR AZLB"/>
    <property type="match status" value="1"/>
</dbReference>
<keyword evidence="2" id="KW-0238">DNA-binding</keyword>
<dbReference type="Pfam" id="PF01037">
    <property type="entry name" value="AsnC_trans_reg"/>
    <property type="match status" value="1"/>
</dbReference>
<keyword evidence="6" id="KW-1185">Reference proteome</keyword>
<dbReference type="RefSeq" id="WP_317997544.1">
    <property type="nucleotide sequence ID" value="NZ_AP025523.1"/>
</dbReference>
<dbReference type="SMART" id="SM00344">
    <property type="entry name" value="HTH_ASNC"/>
    <property type="match status" value="1"/>
</dbReference>
<evidence type="ECO:0000313" key="5">
    <source>
        <dbReference type="EMBL" id="BDE07255.1"/>
    </source>
</evidence>
<evidence type="ECO:0000256" key="1">
    <source>
        <dbReference type="ARBA" id="ARBA00023015"/>
    </source>
</evidence>
<dbReference type="CDD" id="cd00090">
    <property type="entry name" value="HTH_ARSR"/>
    <property type="match status" value="1"/>
</dbReference>
<dbReference type="InterPro" id="IPR000485">
    <property type="entry name" value="AsnC-type_HTH_dom"/>
</dbReference>
<evidence type="ECO:0000256" key="2">
    <source>
        <dbReference type="ARBA" id="ARBA00023125"/>
    </source>
</evidence>
<dbReference type="InterPro" id="IPR036388">
    <property type="entry name" value="WH-like_DNA-bd_sf"/>
</dbReference>
<dbReference type="Proteomes" id="UP001317532">
    <property type="component" value="Chromosome"/>
</dbReference>
<dbReference type="Pfam" id="PF13412">
    <property type="entry name" value="HTH_24"/>
    <property type="match status" value="1"/>
</dbReference>
<dbReference type="PROSITE" id="PS50956">
    <property type="entry name" value="HTH_ASNC_2"/>
    <property type="match status" value="1"/>
</dbReference>
<dbReference type="SUPFAM" id="SSF46785">
    <property type="entry name" value="Winged helix' DNA-binding domain"/>
    <property type="match status" value="1"/>
</dbReference>
<dbReference type="EMBL" id="AP025523">
    <property type="protein sequence ID" value="BDE07255.1"/>
    <property type="molecule type" value="Genomic_DNA"/>
</dbReference>
<dbReference type="GO" id="GO:0043200">
    <property type="term" value="P:response to amino acid"/>
    <property type="evidence" value="ECO:0007669"/>
    <property type="project" value="TreeGrafter"/>
</dbReference>
<accession>A0AAN1XYH2</accession>
<evidence type="ECO:0000256" key="3">
    <source>
        <dbReference type="ARBA" id="ARBA00023163"/>
    </source>
</evidence>
<protein>
    <submittedName>
        <fullName evidence="5">Transcriptional regulator</fullName>
    </submittedName>
</protein>
<dbReference type="AlphaFoldDB" id="A0AAN1XYH2"/>
<dbReference type="GO" id="GO:0043565">
    <property type="term" value="F:sequence-specific DNA binding"/>
    <property type="evidence" value="ECO:0007669"/>
    <property type="project" value="InterPro"/>
</dbReference>
<dbReference type="InterPro" id="IPR036390">
    <property type="entry name" value="WH_DNA-bd_sf"/>
</dbReference>
<evidence type="ECO:0000313" key="6">
    <source>
        <dbReference type="Proteomes" id="UP001317532"/>
    </source>
</evidence>
<reference evidence="5 6" key="1">
    <citation type="journal article" date="2022" name="ISME Commun">
        <title>Vulcanimicrobium alpinus gen. nov. sp. nov., the first cultivated representative of the candidate phylum 'Eremiobacterota', is a metabolically versatile aerobic anoxygenic phototroph.</title>
        <authorList>
            <person name="Yabe S."/>
            <person name="Muto K."/>
            <person name="Abe K."/>
            <person name="Yokota A."/>
            <person name="Staudigel H."/>
            <person name="Tebo B.M."/>
        </authorList>
    </citation>
    <scope>NUCLEOTIDE SEQUENCE [LARGE SCALE GENOMIC DNA]</scope>
    <source>
        <strain evidence="5 6">WC8-2</strain>
    </source>
</reference>
<name>A0AAN1XYH2_UNVUL</name>
<keyword evidence="3" id="KW-0804">Transcription</keyword>
<evidence type="ECO:0000259" key="4">
    <source>
        <dbReference type="PROSITE" id="PS50956"/>
    </source>
</evidence>
<sequence length="163" mass="18003">MSENLLDETDKRILSALQRNGRLQNVDLAKAVGLSPSPCLRRVKRLEDGGFIERYGALLDRTKLGFGITAFLSIEIERNRKAETELLRDQLRALPQVVACHIITGDADFFLEIVARDLAGYSAFVLDVLNKLPGIKSIRSSISLEAVKANAPLPLGSDKRTSR</sequence>
<dbReference type="InterPro" id="IPR019888">
    <property type="entry name" value="Tscrpt_reg_AsnC-like"/>
</dbReference>
<dbReference type="PANTHER" id="PTHR30154">
    <property type="entry name" value="LEUCINE-RESPONSIVE REGULATORY PROTEIN"/>
    <property type="match status" value="1"/>
</dbReference>
<organism evidence="5 6">
    <name type="scientific">Vulcanimicrobium alpinum</name>
    <dbReference type="NCBI Taxonomy" id="3016050"/>
    <lineage>
        <taxon>Bacteria</taxon>
        <taxon>Bacillati</taxon>
        <taxon>Vulcanimicrobiota</taxon>
        <taxon>Vulcanimicrobiia</taxon>
        <taxon>Vulcanimicrobiales</taxon>
        <taxon>Vulcanimicrobiaceae</taxon>
        <taxon>Vulcanimicrobium</taxon>
    </lineage>
</organism>
<dbReference type="InterPro" id="IPR011991">
    <property type="entry name" value="ArsR-like_HTH"/>
</dbReference>
<dbReference type="Gene3D" id="3.30.70.920">
    <property type="match status" value="1"/>
</dbReference>
<feature type="domain" description="HTH asnC-type" evidence="4">
    <location>
        <begin position="6"/>
        <end position="67"/>
    </location>
</feature>
<keyword evidence="1" id="KW-0805">Transcription regulation</keyword>
<dbReference type="InterPro" id="IPR019887">
    <property type="entry name" value="Tscrpt_reg_AsnC/Lrp_C"/>
</dbReference>
<dbReference type="Gene3D" id="1.10.10.10">
    <property type="entry name" value="Winged helix-like DNA-binding domain superfamily/Winged helix DNA-binding domain"/>
    <property type="match status" value="1"/>
</dbReference>